<dbReference type="PRINTS" id="PR00036">
    <property type="entry name" value="HTHLACI"/>
</dbReference>
<gene>
    <name evidence="7" type="ORF">SAMN02982927_00931</name>
</gene>
<evidence type="ECO:0000256" key="2">
    <source>
        <dbReference type="ARBA" id="ARBA00023015"/>
    </source>
</evidence>
<dbReference type="AlphaFoldDB" id="A0A1I2PVS2"/>
<evidence type="ECO:0000256" key="1">
    <source>
        <dbReference type="ARBA" id="ARBA00022491"/>
    </source>
</evidence>
<proteinExistence type="predicted"/>
<dbReference type="InterPro" id="IPR028082">
    <property type="entry name" value="Peripla_BP_I"/>
</dbReference>
<dbReference type="Pfam" id="PF00356">
    <property type="entry name" value="LacI"/>
    <property type="match status" value="1"/>
</dbReference>
<feature type="domain" description="HTH cro/C1-type" evidence="6">
    <location>
        <begin position="4"/>
        <end position="51"/>
    </location>
</feature>
<keyword evidence="8" id="KW-1185">Reference proteome</keyword>
<name>A0A1I2PVS2_9BACL</name>
<evidence type="ECO:0000256" key="3">
    <source>
        <dbReference type="ARBA" id="ARBA00023125"/>
    </source>
</evidence>
<dbReference type="EMBL" id="FOOY01000005">
    <property type="protein sequence ID" value="SFG18107.1"/>
    <property type="molecule type" value="Genomic_DNA"/>
</dbReference>
<dbReference type="PANTHER" id="PTHR30146">
    <property type="entry name" value="LACI-RELATED TRANSCRIPTIONAL REPRESSOR"/>
    <property type="match status" value="1"/>
</dbReference>
<dbReference type="SUPFAM" id="SSF53822">
    <property type="entry name" value="Periplasmic binding protein-like I"/>
    <property type="match status" value="1"/>
</dbReference>
<dbReference type="SMART" id="SM00354">
    <property type="entry name" value="HTH_LACI"/>
    <property type="match status" value="1"/>
</dbReference>
<evidence type="ECO:0000313" key="7">
    <source>
        <dbReference type="EMBL" id="SFG18107.1"/>
    </source>
</evidence>
<dbReference type="InterPro" id="IPR046335">
    <property type="entry name" value="LacI/GalR-like_sensor"/>
</dbReference>
<keyword evidence="1" id="KW-0678">Repressor</keyword>
<dbReference type="CDD" id="cd01392">
    <property type="entry name" value="HTH_LacI"/>
    <property type="match status" value="1"/>
</dbReference>
<dbReference type="GO" id="GO:0000976">
    <property type="term" value="F:transcription cis-regulatory region binding"/>
    <property type="evidence" value="ECO:0007669"/>
    <property type="project" value="TreeGrafter"/>
</dbReference>
<dbReference type="GO" id="GO:0003700">
    <property type="term" value="F:DNA-binding transcription factor activity"/>
    <property type="evidence" value="ECO:0007669"/>
    <property type="project" value="TreeGrafter"/>
</dbReference>
<dbReference type="STRING" id="269670.SAMN02982927_00931"/>
<dbReference type="RefSeq" id="WP_093670537.1">
    <property type="nucleotide sequence ID" value="NZ_FOOY01000005.1"/>
</dbReference>
<evidence type="ECO:0000256" key="4">
    <source>
        <dbReference type="ARBA" id="ARBA00023163"/>
    </source>
</evidence>
<dbReference type="PROSITE" id="PS50932">
    <property type="entry name" value="HTH_LACI_2"/>
    <property type="match status" value="1"/>
</dbReference>
<accession>A0A1I2PVS2</accession>
<dbReference type="OrthoDB" id="9796186at2"/>
<dbReference type="InterPro" id="IPR001387">
    <property type="entry name" value="Cro/C1-type_HTH"/>
</dbReference>
<reference evidence="8" key="1">
    <citation type="submission" date="2016-10" db="EMBL/GenBank/DDBJ databases">
        <authorList>
            <person name="Varghese N."/>
            <person name="Submissions S."/>
        </authorList>
    </citation>
    <scope>NUCLEOTIDE SEQUENCE [LARGE SCALE GENOMIC DNA]</scope>
    <source>
        <strain evidence="8">ATCC 700379</strain>
    </source>
</reference>
<dbReference type="PROSITE" id="PS50943">
    <property type="entry name" value="HTH_CROC1"/>
    <property type="match status" value="1"/>
</dbReference>
<dbReference type="SUPFAM" id="SSF47413">
    <property type="entry name" value="lambda repressor-like DNA-binding domains"/>
    <property type="match status" value="1"/>
</dbReference>
<sequence length="330" mass="37915">MSKSIKDVAKVAGVSVTTVSRVLNNRGPISEKTREKVFKAMESINYTPNEFARALKLNKTHFIGVSVPSIWHPFFSEFVFHIENRLSRLKYNVLICSNNNDKTREIEFLNMVKQNKVDGIIAITYSDIDRYVSARLPFVSVDRFFTEQVAYVTSDNYWGGKIAASELIKRGCKKIAYIASVARQPNDTLKRKDGFVDGAKEKNCEFVVYEKKEPINDYAMFFSEFFSKYHHIDGIFVVNDQTTLLLLRELNKMGIRVPEDVQIIGYDAFQYFENFDTTLSSIKQPIKEMAESSVDMLLKIIDKEQIPNPVVLPVAFKEGRTTKSLPIYQY</sequence>
<keyword evidence="3" id="KW-0238">DNA-binding</keyword>
<evidence type="ECO:0000313" key="8">
    <source>
        <dbReference type="Proteomes" id="UP000198752"/>
    </source>
</evidence>
<evidence type="ECO:0000259" key="5">
    <source>
        <dbReference type="PROSITE" id="PS50932"/>
    </source>
</evidence>
<keyword evidence="2" id="KW-0805">Transcription regulation</keyword>
<dbReference type="CDD" id="cd06291">
    <property type="entry name" value="PBP1_Qymf-like"/>
    <property type="match status" value="1"/>
</dbReference>
<organism evidence="7 8">
    <name type="scientific">Sporolactobacillus nakayamae</name>
    <dbReference type="NCBI Taxonomy" id="269670"/>
    <lineage>
        <taxon>Bacteria</taxon>
        <taxon>Bacillati</taxon>
        <taxon>Bacillota</taxon>
        <taxon>Bacilli</taxon>
        <taxon>Bacillales</taxon>
        <taxon>Sporolactobacillaceae</taxon>
        <taxon>Sporolactobacillus</taxon>
    </lineage>
</organism>
<feature type="domain" description="HTH lacI-type" evidence="5">
    <location>
        <begin position="3"/>
        <end position="57"/>
    </location>
</feature>
<dbReference type="Pfam" id="PF13377">
    <property type="entry name" value="Peripla_BP_3"/>
    <property type="match status" value="1"/>
</dbReference>
<dbReference type="Gene3D" id="3.40.50.2300">
    <property type="match status" value="2"/>
</dbReference>
<protein>
    <submittedName>
        <fullName evidence="7">Transcriptional regulator, LacI family</fullName>
    </submittedName>
</protein>
<dbReference type="InterPro" id="IPR000843">
    <property type="entry name" value="HTH_LacI"/>
</dbReference>
<dbReference type="Gene3D" id="1.10.260.40">
    <property type="entry name" value="lambda repressor-like DNA-binding domains"/>
    <property type="match status" value="1"/>
</dbReference>
<dbReference type="PANTHER" id="PTHR30146:SF95">
    <property type="entry name" value="RIBOSE OPERON REPRESSOR"/>
    <property type="match status" value="1"/>
</dbReference>
<evidence type="ECO:0000259" key="6">
    <source>
        <dbReference type="PROSITE" id="PS50943"/>
    </source>
</evidence>
<dbReference type="InterPro" id="IPR010982">
    <property type="entry name" value="Lambda_DNA-bd_dom_sf"/>
</dbReference>
<dbReference type="PROSITE" id="PS00356">
    <property type="entry name" value="HTH_LACI_1"/>
    <property type="match status" value="1"/>
</dbReference>
<keyword evidence="4" id="KW-0804">Transcription</keyword>
<dbReference type="Proteomes" id="UP000198752">
    <property type="component" value="Unassembled WGS sequence"/>
</dbReference>